<sequence length="311" mass="35046">SVQSSDVQFQYDTPPESTLTTDGGNRINGVQDRRGKDIILGGLFTVHNDAEGSAGAKCGNKVWGQGIELLEAMFYALDNINSDPDLLPNITLGYDIRDTCQSAAFNHFEYNADFCSSIVGLSFSIFEMSESVISELIGKFHSYFSKLTASTNKRNPWYISYYEEVFKCTNGINCSNSSITSVDDYMQFPYVANVIDAVYSIAHAMDTFIQDNCQQPVVWFSNNQTCVGQKKTFNRHNLKDYFKSVNFTSPTGKNVFFKETWAIEGRYNIKNFQVNNGSTAYKLMTVFNWDEQTGLYKYPNATAQFGIDQES</sequence>
<dbReference type="eggNOG" id="KOG1056">
    <property type="taxonomic scope" value="Eukaryota"/>
</dbReference>
<keyword evidence="2" id="KW-0812">Transmembrane</keyword>
<dbReference type="InterPro" id="IPR050726">
    <property type="entry name" value="mGluR"/>
</dbReference>
<dbReference type="GO" id="GO:0016020">
    <property type="term" value="C:membrane"/>
    <property type="evidence" value="ECO:0007669"/>
    <property type="project" value="UniProtKB-SubCell"/>
</dbReference>
<keyword evidence="3" id="KW-1133">Transmembrane helix</keyword>
<dbReference type="InterPro" id="IPR028082">
    <property type="entry name" value="Peripla_BP_I"/>
</dbReference>
<name>A0A1X7TJS6_AMPQE</name>
<evidence type="ECO:0000256" key="2">
    <source>
        <dbReference type="ARBA" id="ARBA00022692"/>
    </source>
</evidence>
<organism evidence="9">
    <name type="scientific">Amphimedon queenslandica</name>
    <name type="common">Sponge</name>
    <dbReference type="NCBI Taxonomy" id="400682"/>
    <lineage>
        <taxon>Eukaryota</taxon>
        <taxon>Metazoa</taxon>
        <taxon>Porifera</taxon>
        <taxon>Demospongiae</taxon>
        <taxon>Heteroscleromorpha</taxon>
        <taxon>Haplosclerida</taxon>
        <taxon>Niphatidae</taxon>
        <taxon>Amphimedon</taxon>
    </lineage>
</organism>
<evidence type="ECO:0000256" key="5">
    <source>
        <dbReference type="ARBA" id="ARBA00023170"/>
    </source>
</evidence>
<reference evidence="9" key="1">
    <citation type="submission" date="2017-05" db="UniProtKB">
        <authorList>
            <consortium name="EnsemblMetazoa"/>
        </authorList>
    </citation>
    <scope>IDENTIFICATION</scope>
</reference>
<evidence type="ECO:0000313" key="9">
    <source>
        <dbReference type="EnsemblMetazoa" id="Aqu2.1.15101_001"/>
    </source>
</evidence>
<comment type="subcellular location">
    <subcellularLocation>
        <location evidence="1">Membrane</location>
        <topology evidence="1">Multi-pass membrane protein</topology>
    </subcellularLocation>
</comment>
<evidence type="ECO:0000259" key="8">
    <source>
        <dbReference type="Pfam" id="PF01094"/>
    </source>
</evidence>
<dbReference type="STRING" id="400682.A0A1X7TJS6"/>
<dbReference type="PRINTS" id="PR00248">
    <property type="entry name" value="GPCRMGR"/>
</dbReference>
<feature type="domain" description="Receptor ligand binding region" evidence="8">
    <location>
        <begin position="70"/>
        <end position="102"/>
    </location>
</feature>
<dbReference type="InterPro" id="IPR001828">
    <property type="entry name" value="ANF_lig-bd_rcpt"/>
</dbReference>
<evidence type="ECO:0000256" key="6">
    <source>
        <dbReference type="ARBA" id="ARBA00023180"/>
    </source>
</evidence>
<dbReference type="AlphaFoldDB" id="A0A1X7TJS6"/>
<feature type="region of interest" description="Disordered" evidence="7">
    <location>
        <begin position="1"/>
        <end position="25"/>
    </location>
</feature>
<keyword evidence="5" id="KW-0675">Receptor</keyword>
<evidence type="ECO:0000256" key="4">
    <source>
        <dbReference type="ARBA" id="ARBA00023136"/>
    </source>
</evidence>
<evidence type="ECO:0000256" key="7">
    <source>
        <dbReference type="SAM" id="MobiDB-lite"/>
    </source>
</evidence>
<dbReference type="InterPro" id="IPR000337">
    <property type="entry name" value="GPCR_3"/>
</dbReference>
<dbReference type="EnsemblMetazoa" id="Aqu2.1.15101_001">
    <property type="protein sequence ID" value="Aqu2.1.15101_001"/>
    <property type="gene ID" value="Aqu2.1.15101"/>
</dbReference>
<dbReference type="GO" id="GO:0004930">
    <property type="term" value="F:G protein-coupled receptor activity"/>
    <property type="evidence" value="ECO:0007669"/>
    <property type="project" value="InterPro"/>
</dbReference>
<proteinExistence type="predicted"/>
<feature type="domain" description="Receptor ligand binding region" evidence="8">
    <location>
        <begin position="166"/>
        <end position="274"/>
    </location>
</feature>
<feature type="compositionally biased region" description="Polar residues" evidence="7">
    <location>
        <begin position="1"/>
        <end position="23"/>
    </location>
</feature>
<dbReference type="Gene3D" id="3.40.50.2300">
    <property type="match status" value="3"/>
</dbReference>
<keyword evidence="6" id="KW-0325">Glycoprotein</keyword>
<dbReference type="InParanoid" id="A0A1X7TJS6"/>
<dbReference type="OrthoDB" id="425344at2759"/>
<dbReference type="SUPFAM" id="SSF53822">
    <property type="entry name" value="Periplasmic binding protein-like I"/>
    <property type="match status" value="2"/>
</dbReference>
<evidence type="ECO:0000256" key="1">
    <source>
        <dbReference type="ARBA" id="ARBA00004141"/>
    </source>
</evidence>
<accession>A0A1X7TJS6</accession>
<evidence type="ECO:0000256" key="3">
    <source>
        <dbReference type="ARBA" id="ARBA00022989"/>
    </source>
</evidence>
<dbReference type="PANTHER" id="PTHR24060">
    <property type="entry name" value="METABOTROPIC GLUTAMATE RECEPTOR"/>
    <property type="match status" value="1"/>
</dbReference>
<keyword evidence="4" id="KW-0472">Membrane</keyword>
<protein>
    <recommendedName>
        <fullName evidence="8">Receptor ligand binding region domain-containing protein</fullName>
    </recommendedName>
</protein>
<dbReference type="Pfam" id="PF01094">
    <property type="entry name" value="ANF_receptor"/>
    <property type="match status" value="2"/>
</dbReference>